<comment type="caution">
    <text evidence="2">The sequence shown here is derived from an EMBL/GenBank/DDBJ whole genome shotgun (WGS) entry which is preliminary data.</text>
</comment>
<dbReference type="Proteomes" id="UP000828251">
    <property type="component" value="Unassembled WGS sequence"/>
</dbReference>
<evidence type="ECO:0000313" key="3">
    <source>
        <dbReference type="Proteomes" id="UP000828251"/>
    </source>
</evidence>
<name>A0A9D3V6X9_9ROSI</name>
<evidence type="ECO:0000256" key="1">
    <source>
        <dbReference type="SAM" id="MobiDB-lite"/>
    </source>
</evidence>
<proteinExistence type="predicted"/>
<dbReference type="AlphaFoldDB" id="A0A9D3V6X9"/>
<evidence type="ECO:0000313" key="2">
    <source>
        <dbReference type="EMBL" id="KAH1073379.1"/>
    </source>
</evidence>
<organism evidence="2 3">
    <name type="scientific">Gossypium stocksii</name>
    <dbReference type="NCBI Taxonomy" id="47602"/>
    <lineage>
        <taxon>Eukaryota</taxon>
        <taxon>Viridiplantae</taxon>
        <taxon>Streptophyta</taxon>
        <taxon>Embryophyta</taxon>
        <taxon>Tracheophyta</taxon>
        <taxon>Spermatophyta</taxon>
        <taxon>Magnoliopsida</taxon>
        <taxon>eudicotyledons</taxon>
        <taxon>Gunneridae</taxon>
        <taxon>Pentapetalae</taxon>
        <taxon>rosids</taxon>
        <taxon>malvids</taxon>
        <taxon>Malvales</taxon>
        <taxon>Malvaceae</taxon>
        <taxon>Malvoideae</taxon>
        <taxon>Gossypium</taxon>
    </lineage>
</organism>
<sequence>MPQSMESFTCWIRLVMPIVRENGLDLKSSEILQPQFLVEGFHIAKQMESILGQSLKKGFFVSSSSLPRFGSHVSHFPILSKPNTFAQFGSSRQSSNSVSGGSGGSRVPSKGLSPTIMAGKKLKGLCFWCAAKYLSGPTLPDVVGVSF</sequence>
<feature type="region of interest" description="Disordered" evidence="1">
    <location>
        <begin position="90"/>
        <end position="111"/>
    </location>
</feature>
<protein>
    <submittedName>
        <fullName evidence="2">Uncharacterized protein</fullName>
    </submittedName>
</protein>
<keyword evidence="3" id="KW-1185">Reference proteome</keyword>
<accession>A0A9D3V6X9</accession>
<dbReference type="EMBL" id="JAIQCV010000008">
    <property type="protein sequence ID" value="KAH1073379.1"/>
    <property type="molecule type" value="Genomic_DNA"/>
</dbReference>
<reference evidence="2 3" key="1">
    <citation type="journal article" date="2021" name="Plant Biotechnol. J.">
        <title>Multi-omics assisted identification of the key and species-specific regulatory components of drought-tolerant mechanisms in Gossypium stocksii.</title>
        <authorList>
            <person name="Yu D."/>
            <person name="Ke L."/>
            <person name="Zhang D."/>
            <person name="Wu Y."/>
            <person name="Sun Y."/>
            <person name="Mei J."/>
            <person name="Sun J."/>
            <person name="Sun Y."/>
        </authorList>
    </citation>
    <scope>NUCLEOTIDE SEQUENCE [LARGE SCALE GENOMIC DNA]</scope>
    <source>
        <strain evidence="3">cv. E1</strain>
        <tissue evidence="2">Leaf</tissue>
    </source>
</reference>
<gene>
    <name evidence="2" type="ORF">J1N35_025707</name>
</gene>